<organism evidence="1 2">
    <name type="scientific">Linnemannia gamsii</name>
    <dbReference type="NCBI Taxonomy" id="64522"/>
    <lineage>
        <taxon>Eukaryota</taxon>
        <taxon>Fungi</taxon>
        <taxon>Fungi incertae sedis</taxon>
        <taxon>Mucoromycota</taxon>
        <taxon>Mortierellomycotina</taxon>
        <taxon>Mortierellomycetes</taxon>
        <taxon>Mortierellales</taxon>
        <taxon>Mortierellaceae</taxon>
        <taxon>Linnemannia</taxon>
    </lineage>
</organism>
<dbReference type="SUPFAM" id="SSF52047">
    <property type="entry name" value="RNI-like"/>
    <property type="match status" value="1"/>
</dbReference>
<dbReference type="Gene3D" id="3.80.10.10">
    <property type="entry name" value="Ribonuclease Inhibitor"/>
    <property type="match status" value="1"/>
</dbReference>
<evidence type="ECO:0008006" key="3">
    <source>
        <dbReference type="Google" id="ProtNLM"/>
    </source>
</evidence>
<dbReference type="EMBL" id="JAAAIN010002171">
    <property type="protein sequence ID" value="KAG0296144.1"/>
    <property type="molecule type" value="Genomic_DNA"/>
</dbReference>
<evidence type="ECO:0000313" key="2">
    <source>
        <dbReference type="Proteomes" id="UP000823405"/>
    </source>
</evidence>
<name>A0A9P6UFR8_9FUNG</name>
<accession>A0A9P6UFR8</accession>
<keyword evidence="2" id="KW-1185">Reference proteome</keyword>
<comment type="caution">
    <text evidence="1">The sequence shown here is derived from an EMBL/GenBank/DDBJ whole genome shotgun (WGS) entry which is preliminary data.</text>
</comment>
<dbReference type="AlphaFoldDB" id="A0A9P6UFR8"/>
<reference evidence="1" key="1">
    <citation type="journal article" date="2020" name="Fungal Divers.">
        <title>Resolving the Mortierellaceae phylogeny through synthesis of multi-gene phylogenetics and phylogenomics.</title>
        <authorList>
            <person name="Vandepol N."/>
            <person name="Liber J."/>
            <person name="Desiro A."/>
            <person name="Na H."/>
            <person name="Kennedy M."/>
            <person name="Barry K."/>
            <person name="Grigoriev I.V."/>
            <person name="Miller A.N."/>
            <person name="O'Donnell K."/>
            <person name="Stajich J.E."/>
            <person name="Bonito G."/>
        </authorList>
    </citation>
    <scope>NUCLEOTIDE SEQUENCE</scope>
    <source>
        <strain evidence="1">NVP60</strain>
    </source>
</reference>
<dbReference type="Proteomes" id="UP000823405">
    <property type="component" value="Unassembled WGS sequence"/>
</dbReference>
<evidence type="ECO:0000313" key="1">
    <source>
        <dbReference type="EMBL" id="KAG0296144.1"/>
    </source>
</evidence>
<protein>
    <recommendedName>
        <fullName evidence="3">F-box domain-containing protein</fullName>
    </recommendedName>
</protein>
<dbReference type="InterPro" id="IPR032675">
    <property type="entry name" value="LRR_dom_sf"/>
</dbReference>
<dbReference type="OrthoDB" id="2437965at2759"/>
<gene>
    <name evidence="1" type="ORF">BGZ97_004625</name>
</gene>
<proteinExistence type="predicted"/>
<sequence>MPLTPDNRPKNPLDLPEIRTRIARFLNRQDCLNCMRVSQDWFQDFTPALWHTVDFATDTTAFERVTPETLDKYGGFIAQTVNISTTGHLKTLQHSKISSLVIIKAQLANCCIFYQLLCDTIRRSQGVLTWVDICAKPPNPDTLAEMWKDGLHYIHVLDAIAAPPPPLTERAEVARTNSLTTLQFDRICITRESFSSLLQRCPSLRLLALCQVIISNHTPSLILFSGSQLRYLVCSIAQVWKLDPNDNSPPCLLAHFPLLKSWSVTSTQRSADITSTLMSQDITRYCPHLKNIRIYHGDSATASDLLAEAFVGLESCTLSHKLFDASTILGLIAHQDSLTSVSITNAGVIIQDESSLKCLYMIPRLCRRLQFLSMESIAYEIERVESRKWVCKDLRELRVRFKGLDTPNEIDGCLKQLCSMRQSGVTSLAQPMAPDAIVTRIAHHLLQFKQLRTVWLGSKDYYLPLSPI</sequence>